<dbReference type="Proteomes" id="UP000054928">
    <property type="component" value="Unassembled WGS sequence"/>
</dbReference>
<sequence>MACDASIPIEQTPNITKLYPKHCLKDNRRSAYRINQERIRSARDIRSSGSIRRPYHSARKLNGAPDKISGTDCGPDKTLQRKIASRSDKCRGALNSSKTTAYRSYTFASGKEPYAHPQAVSTGRYHESQCALSENTQQVSTSAYFDKVARFEQANAQVSAVLTSDRSNSLKKEITISGVADSDMCSQQRHASSRKRFQV</sequence>
<dbReference type="RefSeq" id="XP_024586740.1">
    <property type="nucleotide sequence ID" value="XM_024721663.1"/>
</dbReference>
<protein>
    <submittedName>
        <fullName evidence="2">Uncharacterized protein</fullName>
    </submittedName>
</protein>
<feature type="region of interest" description="Disordered" evidence="1">
    <location>
        <begin position="43"/>
        <end position="76"/>
    </location>
</feature>
<evidence type="ECO:0000313" key="2">
    <source>
        <dbReference type="EMBL" id="CEG50371.1"/>
    </source>
</evidence>
<name>A0A0N7L8N5_PLAHL</name>
<organism evidence="2 3">
    <name type="scientific">Plasmopara halstedii</name>
    <name type="common">Downy mildew of sunflower</name>
    <dbReference type="NCBI Taxonomy" id="4781"/>
    <lineage>
        <taxon>Eukaryota</taxon>
        <taxon>Sar</taxon>
        <taxon>Stramenopiles</taxon>
        <taxon>Oomycota</taxon>
        <taxon>Peronosporomycetes</taxon>
        <taxon>Peronosporales</taxon>
        <taxon>Peronosporaceae</taxon>
        <taxon>Plasmopara</taxon>
    </lineage>
</organism>
<keyword evidence="3" id="KW-1185">Reference proteome</keyword>
<dbReference type="OrthoDB" id="64449at2759"/>
<dbReference type="AlphaFoldDB" id="A0A0N7L8N5"/>
<reference evidence="3" key="1">
    <citation type="submission" date="2014-09" db="EMBL/GenBank/DDBJ databases">
        <authorList>
            <person name="Sharma Rahul"/>
            <person name="Thines Marco"/>
        </authorList>
    </citation>
    <scope>NUCLEOTIDE SEQUENCE [LARGE SCALE GENOMIC DNA]</scope>
</reference>
<dbReference type="GeneID" id="36403138"/>
<dbReference type="EMBL" id="CCYD01003105">
    <property type="protein sequence ID" value="CEG50371.1"/>
    <property type="molecule type" value="Genomic_DNA"/>
</dbReference>
<evidence type="ECO:0000313" key="3">
    <source>
        <dbReference type="Proteomes" id="UP000054928"/>
    </source>
</evidence>
<evidence type="ECO:0000256" key="1">
    <source>
        <dbReference type="SAM" id="MobiDB-lite"/>
    </source>
</evidence>
<accession>A0A0N7L8N5</accession>
<proteinExistence type="predicted"/>